<gene>
    <name evidence="5" type="ORF">RxyAA322_30310</name>
</gene>
<keyword evidence="6" id="KW-1185">Reference proteome</keyword>
<sequence>MEHRRGNAAEHAEPGRKSSGSGGKLGVMLVGVGGAVATTFMAGIELVRRGFGEPVGSLSQLGRLVVEGEKRERIKDLLPLASVEDLVFGGWDVFGEDCYEAAVGAGVLSKEHLGVVREALKEVEVLRGVFDGRFVSSLEGDYTKEGEYGSLKEAVSLIREDIRSFRERSGVERVVMINCASTEAYVDSEAARRVHGSVEDFERALEEKRHHPAIPPSVLYAYAAIEEGVPYANGTPSLGAESGALKELAESRGVALCGKDFKSGQTFIKSALAPAIKARMLGMEGWFSTNILGNRDGLVLEEPANFKSKEITKRSVLDAILEPEVYGELYGELHHRVEINYYPPRGDAKEGWDNIDIFGWLGYPMQIKVNFLARDSILAAPMVLDLVLFLDLAQREGLGGVQRWLSFYFKSPMEEEGGRVEHDLFVQLLMLRERLREMAGLGPLCDPSSLR</sequence>
<dbReference type="InterPro" id="IPR002587">
    <property type="entry name" value="Myo-inos-1-P_Synthase"/>
</dbReference>
<protein>
    <submittedName>
        <fullName evidence="5">Myo-inositol-1-phosphate synthase</fullName>
    </submittedName>
</protein>
<dbReference type="GO" id="GO:0008654">
    <property type="term" value="P:phospholipid biosynthetic process"/>
    <property type="evidence" value="ECO:0007669"/>
    <property type="project" value="InterPro"/>
</dbReference>
<feature type="domain" description="Myo-inositol-1-phosphate synthase GAPDH-like" evidence="4">
    <location>
        <begin position="264"/>
        <end position="376"/>
    </location>
</feature>
<dbReference type="AlphaFoldDB" id="A0A510HQC0"/>
<keyword evidence="3" id="KW-0472">Membrane</keyword>
<evidence type="ECO:0000256" key="2">
    <source>
        <dbReference type="SAM" id="MobiDB-lite"/>
    </source>
</evidence>
<dbReference type="PIRSF" id="PIRSF015578">
    <property type="entry name" value="Myoinos-ppht_syn"/>
    <property type="match status" value="1"/>
</dbReference>
<dbReference type="InterPro" id="IPR036291">
    <property type="entry name" value="NAD(P)-bd_dom_sf"/>
</dbReference>
<dbReference type="SUPFAM" id="SSF51735">
    <property type="entry name" value="NAD(P)-binding Rossmann-fold domains"/>
    <property type="match status" value="1"/>
</dbReference>
<dbReference type="SUPFAM" id="SSF55347">
    <property type="entry name" value="Glyceraldehyde-3-phosphate dehydrogenase-like, C-terminal domain"/>
    <property type="match status" value="1"/>
</dbReference>
<keyword evidence="3" id="KW-0812">Transmembrane</keyword>
<comment type="similarity">
    <text evidence="1">Belongs to the myo-inositol 1-phosphate synthase family.</text>
</comment>
<dbReference type="InterPro" id="IPR013021">
    <property type="entry name" value="Myo-inos-1-P_Synthase_GAPDH"/>
</dbReference>
<dbReference type="GO" id="GO:0006021">
    <property type="term" value="P:inositol biosynthetic process"/>
    <property type="evidence" value="ECO:0007669"/>
    <property type="project" value="InterPro"/>
</dbReference>
<evidence type="ECO:0000259" key="4">
    <source>
        <dbReference type="Pfam" id="PF01658"/>
    </source>
</evidence>
<name>A0A510HQC0_9ACTN</name>
<dbReference type="Proteomes" id="UP000318065">
    <property type="component" value="Chromosome"/>
</dbReference>
<accession>A0A510HQC0</accession>
<dbReference type="OrthoDB" id="729130at2"/>
<evidence type="ECO:0000313" key="5">
    <source>
        <dbReference type="EMBL" id="BBL81177.1"/>
    </source>
</evidence>
<evidence type="ECO:0000313" key="6">
    <source>
        <dbReference type="Proteomes" id="UP000318065"/>
    </source>
</evidence>
<feature type="transmembrane region" description="Helical" evidence="3">
    <location>
        <begin position="25"/>
        <end position="44"/>
    </location>
</feature>
<organism evidence="5 6">
    <name type="scientific">Rubrobacter xylanophilus</name>
    <dbReference type="NCBI Taxonomy" id="49319"/>
    <lineage>
        <taxon>Bacteria</taxon>
        <taxon>Bacillati</taxon>
        <taxon>Actinomycetota</taxon>
        <taxon>Rubrobacteria</taxon>
        <taxon>Rubrobacterales</taxon>
        <taxon>Rubrobacteraceae</taxon>
        <taxon>Rubrobacter</taxon>
    </lineage>
</organism>
<dbReference type="Gene3D" id="3.40.50.720">
    <property type="entry name" value="NAD(P)-binding Rossmann-like Domain"/>
    <property type="match status" value="1"/>
</dbReference>
<keyword evidence="3" id="KW-1133">Transmembrane helix</keyword>
<feature type="compositionally biased region" description="Basic and acidic residues" evidence="2">
    <location>
        <begin position="1"/>
        <end position="16"/>
    </location>
</feature>
<dbReference type="GO" id="GO:0004512">
    <property type="term" value="F:inositol-3-phosphate synthase activity"/>
    <property type="evidence" value="ECO:0007669"/>
    <property type="project" value="InterPro"/>
</dbReference>
<dbReference type="Pfam" id="PF01658">
    <property type="entry name" value="Inos-1-P_synth"/>
    <property type="match status" value="1"/>
</dbReference>
<evidence type="ECO:0000256" key="1">
    <source>
        <dbReference type="ARBA" id="ARBA00010813"/>
    </source>
</evidence>
<dbReference type="RefSeq" id="WP_143529098.1">
    <property type="nucleotide sequence ID" value="NZ_AP019791.1"/>
</dbReference>
<reference evidence="5" key="1">
    <citation type="journal article" date="2019" name="Microbiol. Resour. Announc.">
        <title>Complete Genome Sequence of Rubrobacter xylanophilus Strain AA3-22, Isolated from Arima Onsen in Japan.</title>
        <authorList>
            <person name="Tomariguchi N."/>
            <person name="Miyazaki K."/>
        </authorList>
    </citation>
    <scope>NUCLEOTIDE SEQUENCE [LARGE SCALE GENOMIC DNA]</scope>
    <source>
        <strain evidence="5">AA3-22</strain>
    </source>
</reference>
<dbReference type="Gene3D" id="3.30.360.10">
    <property type="entry name" value="Dihydrodipicolinate Reductase, domain 2"/>
    <property type="match status" value="1"/>
</dbReference>
<dbReference type="EMBL" id="AP019791">
    <property type="protein sequence ID" value="BBL81177.1"/>
    <property type="molecule type" value="Genomic_DNA"/>
</dbReference>
<feature type="region of interest" description="Disordered" evidence="2">
    <location>
        <begin position="1"/>
        <end position="20"/>
    </location>
</feature>
<dbReference type="PANTHER" id="PTHR11510">
    <property type="entry name" value="MYO-INOSITOL-1 PHOSPHATE SYNTHASE"/>
    <property type="match status" value="1"/>
</dbReference>
<proteinExistence type="inferred from homology"/>
<evidence type="ECO:0000256" key="3">
    <source>
        <dbReference type="SAM" id="Phobius"/>
    </source>
</evidence>
<dbReference type="Pfam" id="PF07994">
    <property type="entry name" value="NAD_binding_5"/>
    <property type="match status" value="1"/>
</dbReference>